<accession>A0A7D5P2Z4</accession>
<dbReference type="SUPFAM" id="SSF159659">
    <property type="entry name" value="Cgl1923-like"/>
    <property type="match status" value="1"/>
</dbReference>
<evidence type="ECO:0000256" key="1">
    <source>
        <dbReference type="SAM" id="MobiDB-lite"/>
    </source>
</evidence>
<dbReference type="OrthoDB" id="35908at2157"/>
<dbReference type="PANTHER" id="PTHR35610:SF8">
    <property type="entry name" value="3-ISOPROPYLMALATE DEHYDRATASE"/>
    <property type="match status" value="1"/>
</dbReference>
<gene>
    <name evidence="2" type="ORF">HZS55_20110</name>
</gene>
<dbReference type="KEGG" id="hrr:HZS55_20110"/>
<dbReference type="GeneID" id="56080219"/>
<dbReference type="Proteomes" id="UP000509667">
    <property type="component" value="Chromosome"/>
</dbReference>
<dbReference type="GO" id="GO:0000502">
    <property type="term" value="C:proteasome complex"/>
    <property type="evidence" value="ECO:0007669"/>
    <property type="project" value="UniProtKB-KW"/>
</dbReference>
<feature type="region of interest" description="Disordered" evidence="1">
    <location>
        <begin position="221"/>
        <end position="245"/>
    </location>
</feature>
<dbReference type="RefSeq" id="WP_179909323.1">
    <property type="nucleotide sequence ID" value="NZ_CP058910.1"/>
</dbReference>
<organism evidence="2 3">
    <name type="scientific">Halosimplex rubrum</name>
    <dbReference type="NCBI Taxonomy" id="869889"/>
    <lineage>
        <taxon>Archaea</taxon>
        <taxon>Methanobacteriati</taxon>
        <taxon>Methanobacteriota</taxon>
        <taxon>Stenosarchaea group</taxon>
        <taxon>Halobacteria</taxon>
        <taxon>Halobacteriales</taxon>
        <taxon>Haloarculaceae</taxon>
        <taxon>Halosimplex</taxon>
    </lineage>
</organism>
<protein>
    <submittedName>
        <fullName evidence="2">Proteasome assembly chaperone family protein</fullName>
    </submittedName>
</protein>
<feature type="compositionally biased region" description="Basic and acidic residues" evidence="1">
    <location>
        <begin position="223"/>
        <end position="236"/>
    </location>
</feature>
<evidence type="ECO:0000313" key="3">
    <source>
        <dbReference type="Proteomes" id="UP000509667"/>
    </source>
</evidence>
<dbReference type="PANTHER" id="PTHR35610">
    <property type="entry name" value="3-ISOPROPYLMALATE DEHYDRATASE-RELATED"/>
    <property type="match status" value="1"/>
</dbReference>
<dbReference type="Pfam" id="PF09754">
    <property type="entry name" value="PAC2"/>
    <property type="match status" value="1"/>
</dbReference>
<proteinExistence type="predicted"/>
<dbReference type="AlphaFoldDB" id="A0A7D5P2Z4"/>
<sequence>MAHVQVHREDIELDEPTLIEGLPGVGLVGKIAADHLVDALDMTYYASCRCEGLPEVAVFGEDDPTYEPPVRIYADEERDLLALQSDVPVSPSVADDFAACLTRWLGERDATALYVSGLPAEKEGVPSLYGVANGEATRLLDEHGIAPPGESGVISGPTGALLYEADRTDLDALGLVVEANRNFPDPEAARVVLLDGVGPVAGVDVDTDHLVEQAEEISQARENLAKRMQESDEESSRAQPLGMYQ</sequence>
<dbReference type="Gene3D" id="3.40.50.10900">
    <property type="entry name" value="PAC-like subunit"/>
    <property type="match status" value="1"/>
</dbReference>
<keyword evidence="3" id="KW-1185">Reference proteome</keyword>
<dbReference type="InterPro" id="IPR038389">
    <property type="entry name" value="PSMG2_sf"/>
</dbReference>
<dbReference type="InterPro" id="IPR019151">
    <property type="entry name" value="Proteasome_assmbl_chaperone_2"/>
</dbReference>
<reference evidence="2 3" key="1">
    <citation type="submission" date="2020-07" db="EMBL/GenBank/DDBJ databases">
        <title>Halosimplex pelagicum sp. nov. and Halosimplex rubrum sp. nov., isolated from salted brown alga Laminaria, and emended description of the genus Halosimplex.</title>
        <authorList>
            <person name="Cui H."/>
        </authorList>
    </citation>
    <scope>NUCLEOTIDE SEQUENCE [LARGE SCALE GENOMIC DNA]</scope>
    <source>
        <strain evidence="2 3">R27</strain>
    </source>
</reference>
<evidence type="ECO:0000313" key="2">
    <source>
        <dbReference type="EMBL" id="QLH79457.1"/>
    </source>
</evidence>
<dbReference type="EMBL" id="CP058910">
    <property type="protein sequence ID" value="QLH79457.1"/>
    <property type="molecule type" value="Genomic_DNA"/>
</dbReference>
<name>A0A7D5P2Z4_9EURY</name>
<keyword evidence="2" id="KW-0647">Proteasome</keyword>